<feature type="domain" description="HAMP" evidence="13">
    <location>
        <begin position="305"/>
        <end position="358"/>
    </location>
</feature>
<name>A0A1R1BF33_PAEAM</name>
<dbReference type="AlphaFoldDB" id="A0A1R1BF33"/>
<keyword evidence="4" id="KW-0808">Transferase</keyword>
<evidence type="ECO:0000256" key="3">
    <source>
        <dbReference type="ARBA" id="ARBA00022553"/>
    </source>
</evidence>
<evidence type="ECO:0000256" key="5">
    <source>
        <dbReference type="ARBA" id="ARBA00022692"/>
    </source>
</evidence>
<dbReference type="Gene3D" id="3.30.565.10">
    <property type="entry name" value="Histidine kinase-like ATPase, C-terminal domain"/>
    <property type="match status" value="1"/>
</dbReference>
<evidence type="ECO:0000256" key="4">
    <source>
        <dbReference type="ARBA" id="ARBA00022679"/>
    </source>
</evidence>
<keyword evidence="5 12" id="KW-0812">Transmembrane</keyword>
<keyword evidence="2" id="KW-1003">Cell membrane</keyword>
<dbReference type="Gene3D" id="6.10.340.10">
    <property type="match status" value="1"/>
</dbReference>
<dbReference type="Pfam" id="PF06580">
    <property type="entry name" value="His_kinase"/>
    <property type="match status" value="1"/>
</dbReference>
<keyword evidence="11 12" id="KW-0472">Membrane</keyword>
<protein>
    <recommendedName>
        <fullName evidence="13">HAMP domain-containing protein</fullName>
    </recommendedName>
</protein>
<dbReference type="SMART" id="SM00304">
    <property type="entry name" value="HAMP"/>
    <property type="match status" value="1"/>
</dbReference>
<evidence type="ECO:0000313" key="15">
    <source>
        <dbReference type="Proteomes" id="UP000187134"/>
    </source>
</evidence>
<dbReference type="PANTHER" id="PTHR34220:SF11">
    <property type="entry name" value="SENSOR PROTEIN KINASE HPTS"/>
    <property type="match status" value="1"/>
</dbReference>
<dbReference type="InterPro" id="IPR003594">
    <property type="entry name" value="HATPase_dom"/>
</dbReference>
<dbReference type="SMART" id="SM00387">
    <property type="entry name" value="HATPase_c"/>
    <property type="match status" value="1"/>
</dbReference>
<reference evidence="14 15" key="1">
    <citation type="submission" date="2016-11" db="EMBL/GenBank/DDBJ databases">
        <title>Paenibacillus species isolates.</title>
        <authorList>
            <person name="Beno S.M."/>
        </authorList>
    </citation>
    <scope>NUCLEOTIDE SEQUENCE [LARGE SCALE GENOMIC DNA]</scope>
    <source>
        <strain evidence="14 15">FSL H8-0246</strain>
    </source>
</reference>
<dbReference type="Pfam" id="PF02518">
    <property type="entry name" value="HATPase_c"/>
    <property type="match status" value="1"/>
</dbReference>
<dbReference type="SUPFAM" id="SSF55874">
    <property type="entry name" value="ATPase domain of HSP90 chaperone/DNA topoisomerase II/histidine kinase"/>
    <property type="match status" value="1"/>
</dbReference>
<keyword evidence="6" id="KW-0547">Nucleotide-binding</keyword>
<dbReference type="Proteomes" id="UP000187134">
    <property type="component" value="Unassembled WGS sequence"/>
</dbReference>
<keyword evidence="7" id="KW-0418">Kinase</keyword>
<keyword evidence="10" id="KW-0902">Two-component regulatory system</keyword>
<dbReference type="InterPro" id="IPR010559">
    <property type="entry name" value="Sig_transdc_His_kin_internal"/>
</dbReference>
<gene>
    <name evidence="14" type="ORF">BK131_29220</name>
</gene>
<dbReference type="RefSeq" id="WP_076334213.1">
    <property type="nucleotide sequence ID" value="NZ_MRTJ01000027.1"/>
</dbReference>
<evidence type="ECO:0000259" key="13">
    <source>
        <dbReference type="PROSITE" id="PS50885"/>
    </source>
</evidence>
<dbReference type="Pfam" id="PF00672">
    <property type="entry name" value="HAMP"/>
    <property type="match status" value="1"/>
</dbReference>
<keyword evidence="8" id="KW-0067">ATP-binding</keyword>
<sequence length="588" mass="67061">MRIRTKMYLGYILLIVLPFLFFALFSYIQLYDKMLTQYQLANQQNLEQTASNLDSSLAKLESLTSVYQNNAALIDFLQGGFVDDRDLIYSYLKEINPAFSFAYLADPLVQNLTVYPKYQKRLLGAPGFQNYRDIGRFLTPDEVGELRPAQGLWKQSFDPAAPALSYFQKLYSNSYITDLGIIQISVDPAMLDQFVSALTQVHPDNAIMVLDRQGKMVSYVTNTKLSDEQIRSIIQLFGNESLGGFLADHDRLLINSVHISKLGLTIIEVNKRAALFEFLRVKQLWVACGLALLALLSALYFWIVSSLTKRIVRLSRHMRRVEPEFLNNPVKGKAGKDEIGFLITNYNEMISRMDELVNHVQKVEMLKKEADFKMLQAQIQPHFLYNTLETMRMLARSNKDYKVAEMALSLGNLFRYSLSKSEHTTLRDELDHVSTYIAIHQIRMSDLEVELQVEETLLSLPCPRFILQPLVENSMIHGLSRNRGSKRITLRIERKHGYVWIEVADNGSGISEQQIKFLQRLLEGSITKHESQHKTTGIGLSNVAERVKAYYGKESSLGIISTPGKETVCCLKLLLKEEYSNAQTTDCG</sequence>
<evidence type="ECO:0000256" key="11">
    <source>
        <dbReference type="ARBA" id="ARBA00023136"/>
    </source>
</evidence>
<comment type="caution">
    <text evidence="14">The sequence shown here is derived from an EMBL/GenBank/DDBJ whole genome shotgun (WGS) entry which is preliminary data.</text>
</comment>
<feature type="transmembrane region" description="Helical" evidence="12">
    <location>
        <begin position="7"/>
        <end position="28"/>
    </location>
</feature>
<evidence type="ECO:0000256" key="8">
    <source>
        <dbReference type="ARBA" id="ARBA00022840"/>
    </source>
</evidence>
<evidence type="ECO:0000256" key="1">
    <source>
        <dbReference type="ARBA" id="ARBA00004651"/>
    </source>
</evidence>
<dbReference type="SUPFAM" id="SSF158472">
    <property type="entry name" value="HAMP domain-like"/>
    <property type="match status" value="1"/>
</dbReference>
<dbReference type="InterPro" id="IPR036890">
    <property type="entry name" value="HATPase_C_sf"/>
</dbReference>
<accession>A0A1R1BF33</accession>
<organism evidence="14 15">
    <name type="scientific">Paenibacillus amylolyticus</name>
    <dbReference type="NCBI Taxonomy" id="1451"/>
    <lineage>
        <taxon>Bacteria</taxon>
        <taxon>Bacillati</taxon>
        <taxon>Bacillota</taxon>
        <taxon>Bacilli</taxon>
        <taxon>Bacillales</taxon>
        <taxon>Paenibacillaceae</taxon>
        <taxon>Paenibacillus</taxon>
    </lineage>
</organism>
<evidence type="ECO:0000256" key="10">
    <source>
        <dbReference type="ARBA" id="ARBA00023012"/>
    </source>
</evidence>
<evidence type="ECO:0000256" key="9">
    <source>
        <dbReference type="ARBA" id="ARBA00022989"/>
    </source>
</evidence>
<dbReference type="EMBL" id="MRTJ01000027">
    <property type="protein sequence ID" value="OMF04959.1"/>
    <property type="molecule type" value="Genomic_DNA"/>
</dbReference>
<dbReference type="PROSITE" id="PS50885">
    <property type="entry name" value="HAMP"/>
    <property type="match status" value="1"/>
</dbReference>
<dbReference type="GO" id="GO:0000155">
    <property type="term" value="F:phosphorelay sensor kinase activity"/>
    <property type="evidence" value="ECO:0007669"/>
    <property type="project" value="InterPro"/>
</dbReference>
<evidence type="ECO:0000256" key="6">
    <source>
        <dbReference type="ARBA" id="ARBA00022741"/>
    </source>
</evidence>
<dbReference type="GO" id="GO:0005886">
    <property type="term" value="C:plasma membrane"/>
    <property type="evidence" value="ECO:0007669"/>
    <property type="project" value="UniProtKB-SubCell"/>
</dbReference>
<evidence type="ECO:0000256" key="12">
    <source>
        <dbReference type="SAM" id="Phobius"/>
    </source>
</evidence>
<dbReference type="InterPro" id="IPR003660">
    <property type="entry name" value="HAMP_dom"/>
</dbReference>
<dbReference type="InterPro" id="IPR050640">
    <property type="entry name" value="Bact_2-comp_sensor_kinase"/>
</dbReference>
<evidence type="ECO:0000313" key="14">
    <source>
        <dbReference type="EMBL" id="OMF04959.1"/>
    </source>
</evidence>
<feature type="transmembrane region" description="Helical" evidence="12">
    <location>
        <begin position="284"/>
        <end position="308"/>
    </location>
</feature>
<keyword evidence="3" id="KW-0597">Phosphoprotein</keyword>
<comment type="subcellular location">
    <subcellularLocation>
        <location evidence="1">Cell membrane</location>
        <topology evidence="1">Multi-pass membrane protein</topology>
    </subcellularLocation>
</comment>
<dbReference type="PANTHER" id="PTHR34220">
    <property type="entry name" value="SENSOR HISTIDINE KINASE YPDA"/>
    <property type="match status" value="1"/>
</dbReference>
<dbReference type="GO" id="GO:0005524">
    <property type="term" value="F:ATP binding"/>
    <property type="evidence" value="ECO:0007669"/>
    <property type="project" value="UniProtKB-KW"/>
</dbReference>
<evidence type="ECO:0000256" key="2">
    <source>
        <dbReference type="ARBA" id="ARBA00022475"/>
    </source>
</evidence>
<proteinExistence type="predicted"/>
<evidence type="ECO:0000256" key="7">
    <source>
        <dbReference type="ARBA" id="ARBA00022777"/>
    </source>
</evidence>
<dbReference type="CDD" id="cd06225">
    <property type="entry name" value="HAMP"/>
    <property type="match status" value="1"/>
</dbReference>
<dbReference type="OrthoDB" id="9776552at2"/>
<keyword evidence="9 12" id="KW-1133">Transmembrane helix</keyword>